<keyword evidence="1" id="KW-0614">Plasmid</keyword>
<proteinExistence type="predicted"/>
<dbReference type="KEGG" id="aoz:HUE56_06565"/>
<dbReference type="OrthoDB" id="7275475at2"/>
<keyword evidence="2" id="KW-1185">Reference proteome</keyword>
<dbReference type="RefSeq" id="WP_149198965.1">
    <property type="nucleotide sequence ID" value="NZ_BSOV01000025.1"/>
</dbReference>
<accession>A0A6N1AER0</accession>
<dbReference type="AlphaFoldDB" id="A0A6N1AER0"/>
<name>A0A6N1AER0_9PROT</name>
<evidence type="ECO:0000313" key="2">
    <source>
        <dbReference type="Proteomes" id="UP000509702"/>
    </source>
</evidence>
<reference evidence="1 2" key="1">
    <citation type="submission" date="2020-06" db="EMBL/GenBank/DDBJ databases">
        <title>Complete genome of Azosprillum oryzae KACC14407.</title>
        <authorList>
            <person name="Kim M."/>
            <person name="Park Y.-J."/>
            <person name="Shin J.-H."/>
        </authorList>
    </citation>
    <scope>NUCLEOTIDE SEQUENCE [LARGE SCALE GENOMIC DNA]</scope>
    <source>
        <strain evidence="1 2">KACC 14407</strain>
        <plasmid evidence="1 2">unnamed3</plasmid>
    </source>
</reference>
<geneLocation type="plasmid" evidence="1 2">
    <name>unnamed3</name>
</geneLocation>
<gene>
    <name evidence="1" type="ORF">HUE56_06565</name>
</gene>
<evidence type="ECO:0000313" key="1">
    <source>
        <dbReference type="EMBL" id="QKS50175.1"/>
    </source>
</evidence>
<dbReference type="EMBL" id="CP054617">
    <property type="protein sequence ID" value="QKS50175.1"/>
    <property type="molecule type" value="Genomic_DNA"/>
</dbReference>
<organism evidence="1 2">
    <name type="scientific">Azospirillum oryzae</name>
    <dbReference type="NCBI Taxonomy" id="286727"/>
    <lineage>
        <taxon>Bacteria</taxon>
        <taxon>Pseudomonadati</taxon>
        <taxon>Pseudomonadota</taxon>
        <taxon>Alphaproteobacteria</taxon>
        <taxon>Rhodospirillales</taxon>
        <taxon>Azospirillaceae</taxon>
        <taxon>Azospirillum</taxon>
    </lineage>
</organism>
<sequence length="339" mass="36282">MRYLINFDNLKLVKVAARAALPEVGSSHLSEALAAGFGYKNNAALRKALKDGTATLGFDDSAVAPRLAVVGASIVYSPGLLASVLTSVPSIQVRPSDPLERLRAAVEKMPRLTYSGISEGIGRFAHHKTQGEFDEARQNLLSPGAVDEFLAAEEWLALCGKRQKPFRKVSSYGFKHQIEKRASKLGLERGSYIANGVFIAAAISCGFDVHSIDGGPNAHLNIASVPTVHPEIVEILGSHETYRTESAAYSEVLVGAANHCRSVRGTLDHLGRRRSIASTVFDLGLKSLGLVRNRLSVNGWNWTASLEVGIDAATGHLVRQSTAVTIRGDVDAFAAWVSG</sequence>
<dbReference type="Proteomes" id="UP000509702">
    <property type="component" value="Plasmid unnamed3"/>
</dbReference>
<protein>
    <submittedName>
        <fullName evidence="1">Uncharacterized protein</fullName>
    </submittedName>
</protein>